<dbReference type="AlphaFoldDB" id="A0A1L9UEH4"/>
<accession>A0A1L9UEH4</accession>
<gene>
    <name evidence="1" type="ORF">ASPBRDRAFT_45397</name>
</gene>
<keyword evidence="2" id="KW-1185">Reference proteome</keyword>
<evidence type="ECO:0000313" key="1">
    <source>
        <dbReference type="EMBL" id="OJJ70049.1"/>
    </source>
</evidence>
<dbReference type="OMA" id="HHFVIGP"/>
<dbReference type="GeneID" id="93577878"/>
<protein>
    <submittedName>
        <fullName evidence="1">Uncharacterized protein</fullName>
    </submittedName>
</protein>
<dbReference type="OrthoDB" id="5422905at2759"/>
<reference evidence="2" key="1">
    <citation type="journal article" date="2017" name="Genome Biol.">
        <title>Comparative genomics reveals high biological diversity and specific adaptations in the industrially and medically important fungal genus Aspergillus.</title>
        <authorList>
            <person name="de Vries R.P."/>
            <person name="Riley R."/>
            <person name="Wiebenga A."/>
            <person name="Aguilar-Osorio G."/>
            <person name="Amillis S."/>
            <person name="Uchima C.A."/>
            <person name="Anderluh G."/>
            <person name="Asadollahi M."/>
            <person name="Askin M."/>
            <person name="Barry K."/>
            <person name="Battaglia E."/>
            <person name="Bayram O."/>
            <person name="Benocci T."/>
            <person name="Braus-Stromeyer S.A."/>
            <person name="Caldana C."/>
            <person name="Canovas D."/>
            <person name="Cerqueira G.C."/>
            <person name="Chen F."/>
            <person name="Chen W."/>
            <person name="Choi C."/>
            <person name="Clum A."/>
            <person name="Dos Santos R.A."/>
            <person name="Damasio A.R."/>
            <person name="Diallinas G."/>
            <person name="Emri T."/>
            <person name="Fekete E."/>
            <person name="Flipphi M."/>
            <person name="Freyberg S."/>
            <person name="Gallo A."/>
            <person name="Gournas C."/>
            <person name="Habgood R."/>
            <person name="Hainaut M."/>
            <person name="Harispe M.L."/>
            <person name="Henrissat B."/>
            <person name="Hilden K.S."/>
            <person name="Hope R."/>
            <person name="Hossain A."/>
            <person name="Karabika E."/>
            <person name="Karaffa L."/>
            <person name="Karanyi Z."/>
            <person name="Krasevec N."/>
            <person name="Kuo A."/>
            <person name="Kusch H."/>
            <person name="LaButti K."/>
            <person name="Lagendijk E.L."/>
            <person name="Lapidus A."/>
            <person name="Levasseur A."/>
            <person name="Lindquist E."/>
            <person name="Lipzen A."/>
            <person name="Logrieco A.F."/>
            <person name="MacCabe A."/>
            <person name="Maekelae M.R."/>
            <person name="Malavazi I."/>
            <person name="Melin P."/>
            <person name="Meyer V."/>
            <person name="Mielnichuk N."/>
            <person name="Miskei M."/>
            <person name="Molnar A.P."/>
            <person name="Mule G."/>
            <person name="Ngan C.Y."/>
            <person name="Orejas M."/>
            <person name="Orosz E."/>
            <person name="Ouedraogo J.P."/>
            <person name="Overkamp K.M."/>
            <person name="Park H.-S."/>
            <person name="Perrone G."/>
            <person name="Piumi F."/>
            <person name="Punt P.J."/>
            <person name="Ram A.F."/>
            <person name="Ramon A."/>
            <person name="Rauscher S."/>
            <person name="Record E."/>
            <person name="Riano-Pachon D.M."/>
            <person name="Robert V."/>
            <person name="Roehrig J."/>
            <person name="Ruller R."/>
            <person name="Salamov A."/>
            <person name="Salih N.S."/>
            <person name="Samson R.A."/>
            <person name="Sandor E."/>
            <person name="Sanguinetti M."/>
            <person name="Schuetze T."/>
            <person name="Sepcic K."/>
            <person name="Shelest E."/>
            <person name="Sherlock G."/>
            <person name="Sophianopoulou V."/>
            <person name="Squina F.M."/>
            <person name="Sun H."/>
            <person name="Susca A."/>
            <person name="Todd R.B."/>
            <person name="Tsang A."/>
            <person name="Unkles S.E."/>
            <person name="van de Wiele N."/>
            <person name="van Rossen-Uffink D."/>
            <person name="Oliveira J.V."/>
            <person name="Vesth T.C."/>
            <person name="Visser J."/>
            <person name="Yu J.-H."/>
            <person name="Zhou M."/>
            <person name="Andersen M.R."/>
            <person name="Archer D.B."/>
            <person name="Baker S.E."/>
            <person name="Benoit I."/>
            <person name="Brakhage A.A."/>
            <person name="Braus G.H."/>
            <person name="Fischer R."/>
            <person name="Frisvad J.C."/>
            <person name="Goldman G.H."/>
            <person name="Houbraken J."/>
            <person name="Oakley B."/>
            <person name="Pocsi I."/>
            <person name="Scazzocchio C."/>
            <person name="Seiboth B."/>
            <person name="vanKuyk P.A."/>
            <person name="Wortman J."/>
            <person name="Dyer P.S."/>
            <person name="Grigoriev I.V."/>
        </authorList>
    </citation>
    <scope>NUCLEOTIDE SEQUENCE [LARGE SCALE GENOMIC DNA]</scope>
    <source>
        <strain evidence="2">CBS 101740 / IMI 381727 / IBT 21946</strain>
    </source>
</reference>
<dbReference type="EMBL" id="KV878687">
    <property type="protein sequence ID" value="OJJ70049.1"/>
    <property type="molecule type" value="Genomic_DNA"/>
</dbReference>
<name>A0A1L9UEH4_ASPBC</name>
<dbReference type="RefSeq" id="XP_067477298.1">
    <property type="nucleotide sequence ID" value="XM_067625390.1"/>
</dbReference>
<dbReference type="VEuPathDB" id="FungiDB:ASPBRDRAFT_45397"/>
<proteinExistence type="predicted"/>
<dbReference type="Proteomes" id="UP000184499">
    <property type="component" value="Unassembled WGS sequence"/>
</dbReference>
<sequence>MPPQTAFISGPIDTGPQETYFHTHYTPLLTAAITRNDSFVLGPLPYGVDSDALSYLLAYPVSPTRITIFMTSREDSFWGMQFRALGVNVHVVEGDNTRDRDAAMTRASTYDILRLRTEEEARQVYGGSWREGYVTNTERNWKRRRGIREDERVEVEVVNREVRDGLGVDAVHAVAGGGGVQKKKRFLGKALGR</sequence>
<organism evidence="1 2">
    <name type="scientific">Aspergillus brasiliensis (strain CBS 101740 / IMI 381727 / IBT 21946)</name>
    <dbReference type="NCBI Taxonomy" id="767769"/>
    <lineage>
        <taxon>Eukaryota</taxon>
        <taxon>Fungi</taxon>
        <taxon>Dikarya</taxon>
        <taxon>Ascomycota</taxon>
        <taxon>Pezizomycotina</taxon>
        <taxon>Eurotiomycetes</taxon>
        <taxon>Eurotiomycetidae</taxon>
        <taxon>Eurotiales</taxon>
        <taxon>Aspergillaceae</taxon>
        <taxon>Aspergillus</taxon>
        <taxon>Aspergillus subgen. Circumdati</taxon>
    </lineage>
</organism>
<evidence type="ECO:0000313" key="2">
    <source>
        <dbReference type="Proteomes" id="UP000184499"/>
    </source>
</evidence>